<reference evidence="9" key="1">
    <citation type="submission" date="2015-07" db="EMBL/GenBank/DDBJ databases">
        <title>Draft Genome Sequences of Anaerolinea thermolimosa IMO-1, Bellilinea caldifistulae GOMI-1, Leptolinea tardivitalis YMTK-2, Levilinea saccharolytica KIBI-1,Longilinea arvoryzae KOME-1, Previously Described as Members of the Anaerolineaceae (Chloroflexi).</title>
        <authorList>
            <person name="Sekiguchi Y."/>
            <person name="Ohashi A."/>
            <person name="Matsuura N."/>
            <person name="Tourlousse M.D."/>
        </authorList>
    </citation>
    <scope>NUCLEOTIDE SEQUENCE [LARGE SCALE GENOMIC DNA]</scope>
    <source>
        <strain evidence="9">KOME-1</strain>
    </source>
</reference>
<dbReference type="SUPFAM" id="SSF103481">
    <property type="entry name" value="Multidrug resistance efflux transporter EmrE"/>
    <property type="match status" value="2"/>
</dbReference>
<feature type="transmembrane region" description="Helical" evidence="7">
    <location>
        <begin position="72"/>
        <end position="89"/>
    </location>
</feature>
<feature type="domain" description="EamA" evidence="8">
    <location>
        <begin position="153"/>
        <end position="285"/>
    </location>
</feature>
<dbReference type="Gene3D" id="1.10.3730.20">
    <property type="match status" value="1"/>
</dbReference>
<sequence>MIVFEKQKLQLNRYQADGILLLTAAIWGGGFAAQRIAVQFLGPMMINGIRFLLAAAFLLPFAHFRVEISKSNLPGVILAGAFLAIASNLQQLGLRYTSAGNGGFITGLYVILVPFFLWVFWQERVGWHTFLAAGIAVIGMLFINTGGALRFSSGDLYELAGAVFWALHVILIGIMVRKMNVLSFSIGQFAICGIVNLLSGFLFEPFQISNVWQAGWALLYAGIISGGIGYTLQAIGQRHSPASDAALILSMESVFAALFGYIFLQENTTSVQLIGYGLIFAAIVIAQILKPVPADQPRVSDSPHRIDQGLP</sequence>
<keyword evidence="5 7" id="KW-1133">Transmembrane helix</keyword>
<keyword evidence="4 7" id="KW-0812">Transmembrane</keyword>
<evidence type="ECO:0000256" key="4">
    <source>
        <dbReference type="ARBA" id="ARBA00022692"/>
    </source>
</evidence>
<evidence type="ECO:0000256" key="1">
    <source>
        <dbReference type="ARBA" id="ARBA00004651"/>
    </source>
</evidence>
<feature type="transmembrane region" description="Helical" evidence="7">
    <location>
        <begin position="245"/>
        <end position="264"/>
    </location>
</feature>
<dbReference type="PANTHER" id="PTHR42920:SF5">
    <property type="entry name" value="EAMA DOMAIN-CONTAINING PROTEIN"/>
    <property type="match status" value="1"/>
</dbReference>
<evidence type="ECO:0000256" key="6">
    <source>
        <dbReference type="ARBA" id="ARBA00023136"/>
    </source>
</evidence>
<accession>A0A0S7BK32</accession>
<dbReference type="InterPro" id="IPR037185">
    <property type="entry name" value="EmrE-like"/>
</dbReference>
<comment type="subcellular location">
    <subcellularLocation>
        <location evidence="1">Cell membrane</location>
        <topology evidence="1">Multi-pass membrane protein</topology>
    </subcellularLocation>
</comment>
<evidence type="ECO:0000256" key="5">
    <source>
        <dbReference type="ARBA" id="ARBA00022989"/>
    </source>
</evidence>
<feature type="transmembrane region" description="Helical" evidence="7">
    <location>
        <begin position="156"/>
        <end position="176"/>
    </location>
</feature>
<protein>
    <submittedName>
        <fullName evidence="9">Permease of the drug/metabolite transporter (DMT) superfamily</fullName>
    </submittedName>
</protein>
<evidence type="ECO:0000259" key="8">
    <source>
        <dbReference type="Pfam" id="PF00892"/>
    </source>
</evidence>
<dbReference type="Pfam" id="PF00892">
    <property type="entry name" value="EamA"/>
    <property type="match status" value="2"/>
</dbReference>
<name>A0A0S7BK32_9CHLR</name>
<gene>
    <name evidence="9" type="ORF">LARV_02335</name>
</gene>
<dbReference type="EMBL" id="DF967972">
    <property type="protein sequence ID" value="GAP14562.1"/>
    <property type="molecule type" value="Genomic_DNA"/>
</dbReference>
<organism evidence="9">
    <name type="scientific">Longilinea arvoryzae</name>
    <dbReference type="NCBI Taxonomy" id="360412"/>
    <lineage>
        <taxon>Bacteria</taxon>
        <taxon>Bacillati</taxon>
        <taxon>Chloroflexota</taxon>
        <taxon>Anaerolineae</taxon>
        <taxon>Anaerolineales</taxon>
        <taxon>Anaerolineaceae</taxon>
        <taxon>Longilinea</taxon>
    </lineage>
</organism>
<feature type="transmembrane region" description="Helical" evidence="7">
    <location>
        <begin position="127"/>
        <end position="144"/>
    </location>
</feature>
<feature type="transmembrane region" description="Helical" evidence="7">
    <location>
        <begin position="271"/>
        <end position="289"/>
    </location>
</feature>
<dbReference type="STRING" id="360412.LARV_02335"/>
<feature type="transmembrane region" description="Helical" evidence="7">
    <location>
        <begin position="182"/>
        <end position="203"/>
    </location>
</feature>
<feature type="transmembrane region" description="Helical" evidence="7">
    <location>
        <begin position="18"/>
        <end position="37"/>
    </location>
</feature>
<keyword evidence="10" id="KW-1185">Reference proteome</keyword>
<evidence type="ECO:0000256" key="7">
    <source>
        <dbReference type="SAM" id="Phobius"/>
    </source>
</evidence>
<feature type="transmembrane region" description="Helical" evidence="7">
    <location>
        <begin position="215"/>
        <end position="233"/>
    </location>
</feature>
<proteinExistence type="inferred from homology"/>
<evidence type="ECO:0000256" key="2">
    <source>
        <dbReference type="ARBA" id="ARBA00007362"/>
    </source>
</evidence>
<dbReference type="AlphaFoldDB" id="A0A0S7BK32"/>
<feature type="transmembrane region" description="Helical" evidence="7">
    <location>
        <begin position="49"/>
        <end position="66"/>
    </location>
</feature>
<feature type="domain" description="EamA" evidence="8">
    <location>
        <begin position="19"/>
        <end position="145"/>
    </location>
</feature>
<comment type="similarity">
    <text evidence="2">Belongs to the EamA transporter family.</text>
</comment>
<dbReference type="Proteomes" id="UP000055060">
    <property type="component" value="Unassembled WGS sequence"/>
</dbReference>
<feature type="transmembrane region" description="Helical" evidence="7">
    <location>
        <begin position="101"/>
        <end position="121"/>
    </location>
</feature>
<dbReference type="PANTHER" id="PTHR42920">
    <property type="entry name" value="OS03G0707200 PROTEIN-RELATED"/>
    <property type="match status" value="1"/>
</dbReference>
<keyword evidence="3" id="KW-1003">Cell membrane</keyword>
<dbReference type="OrthoDB" id="9804865at2"/>
<dbReference type="InterPro" id="IPR051258">
    <property type="entry name" value="Diverse_Substrate_Transporter"/>
</dbReference>
<evidence type="ECO:0000313" key="9">
    <source>
        <dbReference type="EMBL" id="GAP14562.1"/>
    </source>
</evidence>
<dbReference type="InterPro" id="IPR000620">
    <property type="entry name" value="EamA_dom"/>
</dbReference>
<evidence type="ECO:0000313" key="10">
    <source>
        <dbReference type="Proteomes" id="UP000055060"/>
    </source>
</evidence>
<keyword evidence="6 7" id="KW-0472">Membrane</keyword>
<dbReference type="GO" id="GO:0005886">
    <property type="term" value="C:plasma membrane"/>
    <property type="evidence" value="ECO:0007669"/>
    <property type="project" value="UniProtKB-SubCell"/>
</dbReference>
<evidence type="ECO:0000256" key="3">
    <source>
        <dbReference type="ARBA" id="ARBA00022475"/>
    </source>
</evidence>